<keyword evidence="2" id="KW-1185">Reference proteome</keyword>
<reference evidence="1" key="1">
    <citation type="submission" date="2020-03" db="EMBL/GenBank/DDBJ databases">
        <authorList>
            <person name="Weist P."/>
        </authorList>
    </citation>
    <scope>NUCLEOTIDE SEQUENCE</scope>
</reference>
<organism evidence="1 2">
    <name type="scientific">Pleuronectes platessa</name>
    <name type="common">European plaice</name>
    <dbReference type="NCBI Taxonomy" id="8262"/>
    <lineage>
        <taxon>Eukaryota</taxon>
        <taxon>Metazoa</taxon>
        <taxon>Chordata</taxon>
        <taxon>Craniata</taxon>
        <taxon>Vertebrata</taxon>
        <taxon>Euteleostomi</taxon>
        <taxon>Actinopterygii</taxon>
        <taxon>Neopterygii</taxon>
        <taxon>Teleostei</taxon>
        <taxon>Neoteleostei</taxon>
        <taxon>Acanthomorphata</taxon>
        <taxon>Carangaria</taxon>
        <taxon>Pleuronectiformes</taxon>
        <taxon>Pleuronectoidei</taxon>
        <taxon>Pleuronectidae</taxon>
        <taxon>Pleuronectes</taxon>
    </lineage>
</organism>
<dbReference type="Proteomes" id="UP001153269">
    <property type="component" value="Unassembled WGS sequence"/>
</dbReference>
<evidence type="ECO:0000313" key="1">
    <source>
        <dbReference type="EMBL" id="CAB1458224.1"/>
    </source>
</evidence>
<comment type="caution">
    <text evidence="1">The sequence shown here is derived from an EMBL/GenBank/DDBJ whole genome shotgun (WGS) entry which is preliminary data.</text>
</comment>
<proteinExistence type="predicted"/>
<name>A0A9N7VWA9_PLEPL</name>
<evidence type="ECO:0000313" key="2">
    <source>
        <dbReference type="Proteomes" id="UP001153269"/>
    </source>
</evidence>
<accession>A0A9N7VWA9</accession>
<protein>
    <submittedName>
        <fullName evidence="1">Uncharacterized protein</fullName>
    </submittedName>
</protein>
<gene>
    <name evidence="1" type="ORF">PLEPLA_LOCUS46054</name>
</gene>
<dbReference type="AlphaFoldDB" id="A0A9N7VWA9"/>
<dbReference type="EMBL" id="CADEAL010004378">
    <property type="protein sequence ID" value="CAB1458224.1"/>
    <property type="molecule type" value="Genomic_DNA"/>
</dbReference>
<sequence>MAPYSPNICSPGAVHGCPLLCVFTPLFFFIHQFNPSSHPSGQIFTDCPPQPFELIIEFHSHSITLKPRIIIEETLCLCRTSPHPLLSYISAITRGEEAGAVRGYQSLWRLEEDQAGDTHRNMPAWLASHDWLSISPLSAWGGKDGEAAMVAKKRRRRTERIGLEADYGKRLTEAVEQGRDRWWKG</sequence>